<dbReference type="Gene3D" id="3.20.20.140">
    <property type="entry name" value="Metal-dependent hydrolases"/>
    <property type="match status" value="1"/>
</dbReference>
<dbReference type="RefSeq" id="WP_066736390.1">
    <property type="nucleotide sequence ID" value="NZ_JAJCIQ010000002.1"/>
</dbReference>
<name>A0ABS8DEC1_9FIRM</name>
<dbReference type="PANTHER" id="PTHR43135">
    <property type="entry name" value="ALPHA-D-RIBOSE 1-METHYLPHOSPHONATE 5-TRIPHOSPHATE DIPHOSPHATASE"/>
    <property type="match status" value="1"/>
</dbReference>
<evidence type="ECO:0000313" key="2">
    <source>
        <dbReference type="EMBL" id="MCB7386761.1"/>
    </source>
</evidence>
<dbReference type="SUPFAM" id="SSF51338">
    <property type="entry name" value="Composite domain of metallo-dependent hydrolases"/>
    <property type="match status" value="1"/>
</dbReference>
<dbReference type="InterPro" id="IPR051781">
    <property type="entry name" value="Metallo-dep_Hydrolase"/>
</dbReference>
<protein>
    <submittedName>
        <fullName evidence="2">Amidohydrolase family protein</fullName>
    </submittedName>
</protein>
<proteinExistence type="predicted"/>
<organism evidence="2 3">
    <name type="scientific">Bariatricus massiliensis</name>
    <dbReference type="NCBI Taxonomy" id="1745713"/>
    <lineage>
        <taxon>Bacteria</taxon>
        <taxon>Bacillati</taxon>
        <taxon>Bacillota</taxon>
        <taxon>Clostridia</taxon>
        <taxon>Lachnospirales</taxon>
        <taxon>Lachnospiraceae</taxon>
        <taxon>Bariatricus</taxon>
    </lineage>
</organism>
<accession>A0ABS8DEC1</accession>
<feature type="domain" description="Amidohydrolase-related" evidence="1">
    <location>
        <begin position="54"/>
        <end position="409"/>
    </location>
</feature>
<dbReference type="SUPFAM" id="SSF51556">
    <property type="entry name" value="Metallo-dependent hydrolases"/>
    <property type="match status" value="1"/>
</dbReference>
<gene>
    <name evidence="2" type="ORF">LIZ65_05625</name>
</gene>
<dbReference type="PANTHER" id="PTHR43135:SF3">
    <property type="entry name" value="ALPHA-D-RIBOSE 1-METHYLPHOSPHONATE 5-TRIPHOSPHATE DIPHOSPHATASE"/>
    <property type="match status" value="1"/>
</dbReference>
<reference evidence="2 3" key="1">
    <citation type="submission" date="2021-10" db="EMBL/GenBank/DDBJ databases">
        <title>Collection of gut derived symbiotic bacterial strains cultured from healthy donors.</title>
        <authorList>
            <person name="Lin H."/>
            <person name="Littmann E."/>
            <person name="Kohout C."/>
            <person name="Pamer E.G."/>
        </authorList>
    </citation>
    <scope>NUCLEOTIDE SEQUENCE [LARGE SCALE GENOMIC DNA]</scope>
    <source>
        <strain evidence="2 3">DFI.1.165</strain>
    </source>
</reference>
<dbReference type="Gene3D" id="2.30.40.10">
    <property type="entry name" value="Urease, subunit C, domain 1"/>
    <property type="match status" value="1"/>
</dbReference>
<keyword evidence="3" id="KW-1185">Reference proteome</keyword>
<dbReference type="InterPro" id="IPR011059">
    <property type="entry name" value="Metal-dep_hydrolase_composite"/>
</dbReference>
<sequence length="412" mass="45987">MSKYFLKCGKLFDGVELELKENVNILVEDDKIIDVGRDFAAPDGAEVIDLSHLTVTPGLIDAHSHIEHREICAFPSVPMMSDEEILLNMLYNAEESLKRGFTTLRLVGVTLNGYGSLALKNSINTGQFDASRLIVAPHGLGTTGSHADFSSIYRNTPYLSEAMENADVYIGNGADFFKMRVRKEVKYGADFIKIMATGGFATPHDGPHDIQLDDEELQAIFQTAKALHCPVTAHAYGPRLVQKLVKFGIECIEHGSLIDRETIKMMEDAGTKLVTTYWPMEDVVHPNEEGLEYMSPQRRRKSLLYGAQLKETRALILESNLKKGYGTDLIDKFHNYEHWVEFTAWRKSGVSALETLRAATSVNAEICNRNDIGVIAAGKTADIAAWHRDMITDMEAIRDCDFVMKEGRVIPL</sequence>
<dbReference type="InterPro" id="IPR006680">
    <property type="entry name" value="Amidohydro-rel"/>
</dbReference>
<dbReference type="Proteomes" id="UP001299546">
    <property type="component" value="Unassembled WGS sequence"/>
</dbReference>
<comment type="caution">
    <text evidence="2">The sequence shown here is derived from an EMBL/GenBank/DDBJ whole genome shotgun (WGS) entry which is preliminary data.</text>
</comment>
<dbReference type="InterPro" id="IPR032466">
    <property type="entry name" value="Metal_Hydrolase"/>
</dbReference>
<evidence type="ECO:0000313" key="3">
    <source>
        <dbReference type="Proteomes" id="UP001299546"/>
    </source>
</evidence>
<dbReference type="EMBL" id="JAJCIS010000002">
    <property type="protein sequence ID" value="MCB7386761.1"/>
    <property type="molecule type" value="Genomic_DNA"/>
</dbReference>
<dbReference type="Pfam" id="PF01979">
    <property type="entry name" value="Amidohydro_1"/>
    <property type="match status" value="1"/>
</dbReference>
<evidence type="ECO:0000259" key="1">
    <source>
        <dbReference type="Pfam" id="PF01979"/>
    </source>
</evidence>